<evidence type="ECO:0000313" key="1">
    <source>
        <dbReference type="EMBL" id="AKT40142.1"/>
    </source>
</evidence>
<protein>
    <submittedName>
        <fullName evidence="1">Uncharacterized protein</fullName>
    </submittedName>
</protein>
<keyword evidence="2" id="KW-1185">Reference proteome</keyword>
<dbReference type="OrthoDB" id="5535770at2"/>
<dbReference type="Proteomes" id="UP000067626">
    <property type="component" value="Chromosome"/>
</dbReference>
<evidence type="ECO:0000313" key="2">
    <source>
        <dbReference type="Proteomes" id="UP000067626"/>
    </source>
</evidence>
<name>A0A0K1EHJ4_CHOCO</name>
<dbReference type="EMBL" id="CP012159">
    <property type="protein sequence ID" value="AKT40142.1"/>
    <property type="molecule type" value="Genomic_DNA"/>
</dbReference>
<gene>
    <name evidence="1" type="ORF">CMC5_042950</name>
</gene>
<dbReference type="RefSeq" id="WP_050432120.1">
    <property type="nucleotide sequence ID" value="NZ_CP012159.1"/>
</dbReference>
<accession>A0A0K1EHJ4</accession>
<proteinExistence type="predicted"/>
<dbReference type="KEGG" id="ccro:CMC5_042950"/>
<reference evidence="1 2" key="1">
    <citation type="submission" date="2015-07" db="EMBL/GenBank/DDBJ databases">
        <title>Genome analysis of myxobacterium Chondromyces crocatus Cm c5 reveals a high potential for natural compound synthesis and the genetic basis for the loss of fruiting body formation.</title>
        <authorList>
            <person name="Zaburannyi N."/>
            <person name="Bunk B."/>
            <person name="Maier J."/>
            <person name="Overmann J."/>
            <person name="Mueller R."/>
        </authorList>
    </citation>
    <scope>NUCLEOTIDE SEQUENCE [LARGE SCALE GENOMIC DNA]</scope>
    <source>
        <strain evidence="1 2">Cm c5</strain>
    </source>
</reference>
<dbReference type="AlphaFoldDB" id="A0A0K1EHJ4"/>
<sequence>MDEGTLPRILDENDLVLEDAETTMPLLEVRIEALLTACLQAASLPHGERLAIAEELVTLFSRADQVMQQVYQILQTTAAATCVDDTVTRLIGEIDEVRTTFALCKAQFDSAIFGDRGPFS</sequence>
<organism evidence="1 2">
    <name type="scientific">Chondromyces crocatus</name>
    <dbReference type="NCBI Taxonomy" id="52"/>
    <lineage>
        <taxon>Bacteria</taxon>
        <taxon>Pseudomonadati</taxon>
        <taxon>Myxococcota</taxon>
        <taxon>Polyangia</taxon>
        <taxon>Polyangiales</taxon>
        <taxon>Polyangiaceae</taxon>
        <taxon>Chondromyces</taxon>
    </lineage>
</organism>